<sequence length="70" mass="8268">MLERAGLSRRRRRRSRDGAQKRCCTLERAMGRHVALYYAELKMILDDSKGRKGELKKIRDCFAKNELKLN</sequence>
<evidence type="ECO:0000313" key="2">
    <source>
        <dbReference type="EMBL" id="KAK6645614.1"/>
    </source>
</evidence>
<dbReference type="Proteomes" id="UP001372834">
    <property type="component" value="Unassembled WGS sequence"/>
</dbReference>
<proteinExistence type="predicted"/>
<organism evidence="2 3">
    <name type="scientific">Polyplax serrata</name>
    <name type="common">Common mouse louse</name>
    <dbReference type="NCBI Taxonomy" id="468196"/>
    <lineage>
        <taxon>Eukaryota</taxon>
        <taxon>Metazoa</taxon>
        <taxon>Ecdysozoa</taxon>
        <taxon>Arthropoda</taxon>
        <taxon>Hexapoda</taxon>
        <taxon>Insecta</taxon>
        <taxon>Pterygota</taxon>
        <taxon>Neoptera</taxon>
        <taxon>Paraneoptera</taxon>
        <taxon>Psocodea</taxon>
        <taxon>Troctomorpha</taxon>
        <taxon>Phthiraptera</taxon>
        <taxon>Anoplura</taxon>
        <taxon>Polyplacidae</taxon>
        <taxon>Polyplax</taxon>
    </lineage>
</organism>
<comment type="caution">
    <text evidence="2">The sequence shown here is derived from an EMBL/GenBank/DDBJ whole genome shotgun (WGS) entry which is preliminary data.</text>
</comment>
<reference evidence="2 3" key="1">
    <citation type="submission" date="2023-10" db="EMBL/GenBank/DDBJ databases">
        <title>Genomes of two closely related lineages of the louse Polyplax serrata with different host specificities.</title>
        <authorList>
            <person name="Martinu J."/>
            <person name="Tarabai H."/>
            <person name="Stefka J."/>
            <person name="Hypsa V."/>
        </authorList>
    </citation>
    <scope>NUCLEOTIDE SEQUENCE [LARGE SCALE GENOMIC DNA]</scope>
    <source>
        <strain evidence="2">HR10_N</strain>
    </source>
</reference>
<dbReference type="AlphaFoldDB" id="A0AAN8SFH5"/>
<gene>
    <name evidence="2" type="ORF">RUM43_001894</name>
</gene>
<feature type="region of interest" description="Disordered" evidence="1">
    <location>
        <begin position="1"/>
        <end position="20"/>
    </location>
</feature>
<accession>A0AAN8SFH5</accession>
<name>A0AAN8SFH5_POLSC</name>
<evidence type="ECO:0000313" key="3">
    <source>
        <dbReference type="Proteomes" id="UP001372834"/>
    </source>
</evidence>
<dbReference type="EMBL" id="JAWJWE010000001">
    <property type="protein sequence ID" value="KAK6645614.1"/>
    <property type="molecule type" value="Genomic_DNA"/>
</dbReference>
<protein>
    <submittedName>
        <fullName evidence="2">Uncharacterized protein</fullName>
    </submittedName>
</protein>
<evidence type="ECO:0000256" key="1">
    <source>
        <dbReference type="SAM" id="MobiDB-lite"/>
    </source>
</evidence>